<dbReference type="GO" id="GO:0005634">
    <property type="term" value="C:nucleus"/>
    <property type="evidence" value="ECO:0007669"/>
    <property type="project" value="UniProtKB-SubCell"/>
</dbReference>
<evidence type="ECO:0000256" key="5">
    <source>
        <dbReference type="SAM" id="MobiDB-lite"/>
    </source>
</evidence>
<feature type="compositionally biased region" description="Acidic residues" evidence="5">
    <location>
        <begin position="239"/>
        <end position="262"/>
    </location>
</feature>
<evidence type="ECO:0000256" key="3">
    <source>
        <dbReference type="ARBA" id="ARBA00022552"/>
    </source>
</evidence>
<dbReference type="PANTHER" id="PTHR13026">
    <property type="entry name" value="NNP-1 PROTEIN NOVEL NUCLEAR PROTEIN 1 NOP52"/>
    <property type="match status" value="1"/>
</dbReference>
<keyword evidence="7" id="KW-1185">Reference proteome</keyword>
<proteinExistence type="inferred from homology"/>
<name>A0A292PSP9_9PEZI</name>
<sequence>MAETKLQKTPFVKQLAANDRPTRDRAVASLQTYLSSRRDFTKIEFLKLWKGLFYCHAGMWLSDRPRTQQRLVIDLARLLDSMEIKNADLFLEAFWITIAREWNGVDVLRMDKFLLLVRGYLASSFRYLDARKWEKDLVRRFMNLLREIPLSPKDMKVPNGLRYHLIDIYVDELEKLKPEEMKIPMPIATLLSPFEELVLASPTKLVRTRSKELLCDGRLADWGYDKAPGAVKSRRKEDAEGEDSDDDEEMSDEGEEWGGIDD</sequence>
<dbReference type="Pfam" id="PF05997">
    <property type="entry name" value="Nop52"/>
    <property type="match status" value="1"/>
</dbReference>
<keyword evidence="3" id="KW-0698">rRNA processing</keyword>
<accession>A0A292PSP9</accession>
<gene>
    <name evidence="6" type="ORF">GSTUAT00005701001</name>
</gene>
<dbReference type="AlphaFoldDB" id="A0A292PSP9"/>
<reference evidence="6" key="1">
    <citation type="submission" date="2015-10" db="EMBL/GenBank/DDBJ databases">
        <authorList>
            <person name="Regsiter A."/>
            <person name="william w."/>
        </authorList>
    </citation>
    <scope>NUCLEOTIDE SEQUENCE</scope>
    <source>
        <strain evidence="6">Montdore</strain>
    </source>
</reference>
<keyword evidence="4" id="KW-0539">Nucleus</keyword>
<dbReference type="PANTHER" id="PTHR13026:SF0">
    <property type="entry name" value="RIBOSOMAL RNA PROCESSING 1B"/>
    <property type="match status" value="1"/>
</dbReference>
<organism evidence="6 7">
    <name type="scientific">Tuber aestivum</name>
    <name type="common">summer truffle</name>
    <dbReference type="NCBI Taxonomy" id="59557"/>
    <lineage>
        <taxon>Eukaryota</taxon>
        <taxon>Fungi</taxon>
        <taxon>Dikarya</taxon>
        <taxon>Ascomycota</taxon>
        <taxon>Pezizomycotina</taxon>
        <taxon>Pezizomycetes</taxon>
        <taxon>Pezizales</taxon>
        <taxon>Tuberaceae</taxon>
        <taxon>Tuber</taxon>
    </lineage>
</organism>
<evidence type="ECO:0000313" key="7">
    <source>
        <dbReference type="Proteomes" id="UP001412239"/>
    </source>
</evidence>
<dbReference type="EMBL" id="LN891054">
    <property type="protein sequence ID" value="CUS10154.1"/>
    <property type="molecule type" value="Genomic_DNA"/>
</dbReference>
<dbReference type="Proteomes" id="UP001412239">
    <property type="component" value="Unassembled WGS sequence"/>
</dbReference>
<comment type="similarity">
    <text evidence="2">Belongs to the RRP1 family.</text>
</comment>
<feature type="region of interest" description="Disordered" evidence="5">
    <location>
        <begin position="222"/>
        <end position="262"/>
    </location>
</feature>
<evidence type="ECO:0000256" key="2">
    <source>
        <dbReference type="ARBA" id="ARBA00006374"/>
    </source>
</evidence>
<evidence type="ECO:0000256" key="1">
    <source>
        <dbReference type="ARBA" id="ARBA00004123"/>
    </source>
</evidence>
<dbReference type="GO" id="GO:0006364">
    <property type="term" value="P:rRNA processing"/>
    <property type="evidence" value="ECO:0007669"/>
    <property type="project" value="UniProtKB-KW"/>
</dbReference>
<protein>
    <submittedName>
        <fullName evidence="6">Uncharacterized protein</fullName>
    </submittedName>
</protein>
<dbReference type="InterPro" id="IPR010301">
    <property type="entry name" value="RRP1"/>
</dbReference>
<comment type="subcellular location">
    <subcellularLocation>
        <location evidence="1">Nucleus</location>
    </subcellularLocation>
</comment>
<evidence type="ECO:0000256" key="4">
    <source>
        <dbReference type="ARBA" id="ARBA00023242"/>
    </source>
</evidence>
<dbReference type="GO" id="GO:0030688">
    <property type="term" value="C:preribosome, small subunit precursor"/>
    <property type="evidence" value="ECO:0007669"/>
    <property type="project" value="InterPro"/>
</dbReference>
<evidence type="ECO:0000313" key="6">
    <source>
        <dbReference type="EMBL" id="CUS10154.1"/>
    </source>
</evidence>